<dbReference type="FunFam" id="3.30.160.60:FF:000100">
    <property type="entry name" value="Zinc finger 45-like"/>
    <property type="match status" value="1"/>
</dbReference>
<evidence type="ECO:0000256" key="5">
    <source>
        <dbReference type="ARBA" id="ARBA00022833"/>
    </source>
</evidence>
<evidence type="ECO:0000256" key="3">
    <source>
        <dbReference type="ARBA" id="ARBA00022737"/>
    </source>
</evidence>
<dbReference type="PANTHER" id="PTHR24394">
    <property type="entry name" value="ZINC FINGER PROTEIN"/>
    <property type="match status" value="1"/>
</dbReference>
<dbReference type="Gene3D" id="3.30.160.60">
    <property type="entry name" value="Classic Zinc Finger"/>
    <property type="match status" value="8"/>
</dbReference>
<dbReference type="GO" id="GO:0000981">
    <property type="term" value="F:DNA-binding transcription factor activity, RNA polymerase II-specific"/>
    <property type="evidence" value="ECO:0007669"/>
    <property type="project" value="TreeGrafter"/>
</dbReference>
<evidence type="ECO:0000256" key="6">
    <source>
        <dbReference type="ARBA" id="ARBA00023242"/>
    </source>
</evidence>
<feature type="domain" description="C2H2-type" evidence="10">
    <location>
        <begin position="1203"/>
        <end position="1230"/>
    </location>
</feature>
<feature type="region of interest" description="Disordered" evidence="9">
    <location>
        <begin position="934"/>
        <end position="977"/>
    </location>
</feature>
<feature type="compositionally biased region" description="Acidic residues" evidence="9">
    <location>
        <begin position="517"/>
        <end position="526"/>
    </location>
</feature>
<feature type="domain" description="C2H2-type" evidence="10">
    <location>
        <begin position="1114"/>
        <end position="1142"/>
    </location>
</feature>
<dbReference type="Pfam" id="PF00096">
    <property type="entry name" value="zf-C2H2"/>
    <property type="match status" value="5"/>
</dbReference>
<feature type="domain" description="C2H2-type" evidence="10">
    <location>
        <begin position="1287"/>
        <end position="1315"/>
    </location>
</feature>
<sequence length="1440" mass="161109">MAEEESEDYQIKQPHVSILRSDESPRLTGCTDWSCGCHKHHCPMCTLEHFKPSNKTQTLKHLSWHFRHSYKYKGLIICECKLDCPGTGKTFKRGHFHCPECGDTMASKPQIVNHIAVLHEGKAPPEKEGRRILVSQLGAMSRKRKYLAVDEEFVPRKSSRTRKTIDYNALAEDGIKKIRKGISTEAEQEEAKEVVEEEKEEEKEHVDETADTKIAALAKGTVTSVKHPHISLVSGQQDLVRLSICDPEFCDCGGRHCPLCPVAAFQPTVNMEEFSTHISGHMDNSVPYKDKKLVSCQLGDIYPNPSEKASLHWHCPECAATCLERDLFIDHLLGHLEPAHLDGSVEVPSGGENDEADEPSDDKSAELKKGSLLHIAFPHKSIVKSVDELVASCEDDTCMLLPSGEHARCNLLHCAVCPNEHFKPVKYKAALLKHLQWHIKFALWYKDAYLVVCKQGCSSHKSVAHFHCPHCGQTVVKKKNLVAHMLVHCDLPVTSDLSKVTEHPQDDKLPENSHLPDEEDEEEEPPSMEYSTVQTLDNTVQSLAADRGQDGSDQGGKAVIEATSEGAGPNIQTGHDAISHPHISLVTDVDDMLRQCHRCNKRACPSCHGKLFHCPVCPAKVKLHSALVTHIESHVAAAVTFRGIKICLCKLKSCLPKLKTKSVGHYHCPLCGSIQAKGVRLRAHLKAHKLGTVRTRDSVAGVPRKSRQHLETTPQQRETLDSFPVQNPATIASAYDLLTERCKRTQCHCRGFHCPLCPVKYFKPPQSASHLLNHGENHINHSVPYKGVYLTLCRMKCKQGTTTSHYHCPECGDLFRRRHLVVDHMKIHDPTFSYKPPVPASSATSKEKESTNKPEEEKDAPLTEADIFVSVTAIVSNKLFAAVGMDQKEVLQTLTAETGILCAIMEDGQNVIQGSWEAMNKATEKLKVMAGLTVETEAPVEKPADEPDSDSGDESDLDDLNGEGDDPDYDPIDDSSSKTNRRYLCGLCSYETGEVADMHKHVRSEHEDAYKCLFCGRIGTSEYDLKRHLQTIHQDHPEFDIKKSAEEPPGSMQCPRCTFTTNVDKILFYHTLLDHYEKGKTVTRHYQCTQCQYSSNNIGNLRAHIGRKHPTEKHLCNICGKEFGFDSDLKEHISVVHQKDNCCVCDLCGKEFASRRYLQAHLKRHLGIKNHACPICGKRFMEKVRMREHMETHQDASVRVLKYECDICGKRFANAFYVRDHKNIHTGEKPHVCPHCGQAYALRLTLRNHLLTHQNDKPFKCEVCPKAFKTKVKLNYHMVTHTGIGKHDCSVCHKVFTQKSTLRRHRCPGYPMKKRMAVRGTEQIGNSQDVIQVHVENHQEGAVTLGQGDQQLLIMDGTEGSEVKEQELYMCSICNNIFMNWNEMESHMQEHIGEGQGQGQSQGQIVGEAVGAPMAGNSTDVVSSESIEMAIALAELPGSV</sequence>
<keyword evidence="6" id="KW-0539">Nucleus</keyword>
<feature type="coiled-coil region" evidence="8">
    <location>
        <begin position="184"/>
        <end position="212"/>
    </location>
</feature>
<dbReference type="SMART" id="SM00355">
    <property type="entry name" value="ZnF_C2H2"/>
    <property type="match status" value="21"/>
</dbReference>
<keyword evidence="3" id="KW-0677">Repeat</keyword>
<feature type="domain" description="C2H2-type" evidence="10">
    <location>
        <begin position="1369"/>
        <end position="1396"/>
    </location>
</feature>
<proteinExistence type="predicted"/>
<evidence type="ECO:0000256" key="2">
    <source>
        <dbReference type="ARBA" id="ARBA00022723"/>
    </source>
</evidence>
<feature type="compositionally biased region" description="Basic and acidic residues" evidence="9">
    <location>
        <begin position="500"/>
        <end position="516"/>
    </location>
</feature>
<comment type="subcellular location">
    <subcellularLocation>
        <location evidence="1">Nucleus</location>
    </subcellularLocation>
</comment>
<dbReference type="InParanoid" id="A0A1S3I145"/>
<feature type="region of interest" description="Disordered" evidence="9">
    <location>
        <begin position="343"/>
        <end position="364"/>
    </location>
</feature>
<feature type="domain" description="C2H2-type" evidence="10">
    <location>
        <begin position="1171"/>
        <end position="1198"/>
    </location>
</feature>
<dbReference type="FunFam" id="3.30.160.60:FF:000202">
    <property type="entry name" value="Zinc finger protein 574"/>
    <property type="match status" value="1"/>
</dbReference>
<evidence type="ECO:0000256" key="9">
    <source>
        <dbReference type="SAM" id="MobiDB-lite"/>
    </source>
</evidence>
<keyword evidence="5" id="KW-0862">Zinc</keyword>
<dbReference type="GeneID" id="106160035"/>
<evidence type="ECO:0000313" key="11">
    <source>
        <dbReference type="Proteomes" id="UP000085678"/>
    </source>
</evidence>
<feature type="compositionally biased region" description="Acidic residues" evidence="9">
    <location>
        <begin position="946"/>
        <end position="973"/>
    </location>
</feature>
<dbReference type="GO" id="GO:0008270">
    <property type="term" value="F:zinc ion binding"/>
    <property type="evidence" value="ECO:0007669"/>
    <property type="project" value="UniProtKB-KW"/>
</dbReference>
<organism evidence="11 12">
    <name type="scientific">Lingula anatina</name>
    <name type="common">Brachiopod</name>
    <name type="synonym">Lingula unguis</name>
    <dbReference type="NCBI Taxonomy" id="7574"/>
    <lineage>
        <taxon>Eukaryota</taxon>
        <taxon>Metazoa</taxon>
        <taxon>Spiralia</taxon>
        <taxon>Lophotrochozoa</taxon>
        <taxon>Brachiopoda</taxon>
        <taxon>Linguliformea</taxon>
        <taxon>Lingulata</taxon>
        <taxon>Lingulida</taxon>
        <taxon>Linguloidea</taxon>
        <taxon>Lingulidae</taxon>
        <taxon>Lingula</taxon>
    </lineage>
</organism>
<name>A0A1S3I145_LINAN</name>
<dbReference type="InterPro" id="IPR036236">
    <property type="entry name" value="Znf_C2H2_sf"/>
</dbReference>
<reference evidence="12" key="1">
    <citation type="submission" date="2025-08" db="UniProtKB">
        <authorList>
            <consortium name="RefSeq"/>
        </authorList>
    </citation>
    <scope>IDENTIFICATION</scope>
    <source>
        <tissue evidence="12">Gonads</tissue>
    </source>
</reference>
<evidence type="ECO:0000259" key="10">
    <source>
        <dbReference type="PROSITE" id="PS50157"/>
    </source>
</evidence>
<evidence type="ECO:0000256" key="4">
    <source>
        <dbReference type="ARBA" id="ARBA00022771"/>
    </source>
</evidence>
<dbReference type="RefSeq" id="XP_013391983.1">
    <property type="nucleotide sequence ID" value="XM_013536529.2"/>
</dbReference>
<feature type="domain" description="C2H2-type" evidence="10">
    <location>
        <begin position="1010"/>
        <end position="1038"/>
    </location>
</feature>
<keyword evidence="8" id="KW-0175">Coiled coil</keyword>
<evidence type="ECO:0000256" key="7">
    <source>
        <dbReference type="PROSITE-ProRule" id="PRU00042"/>
    </source>
</evidence>
<dbReference type="Pfam" id="PF23225">
    <property type="entry name" value="zf-C2H2_7th_ZNF462"/>
    <property type="match status" value="1"/>
</dbReference>
<feature type="region of interest" description="Disordered" evidence="9">
    <location>
        <begin position="832"/>
        <end position="861"/>
    </location>
</feature>
<dbReference type="PROSITE" id="PS00028">
    <property type="entry name" value="ZINC_FINGER_C2H2_1"/>
    <property type="match status" value="11"/>
</dbReference>
<keyword evidence="2" id="KW-0479">Metal-binding</keyword>
<gene>
    <name evidence="12" type="primary">LOC106160035</name>
</gene>
<evidence type="ECO:0000313" key="12">
    <source>
        <dbReference type="RefSeq" id="XP_013391983.1"/>
    </source>
</evidence>
<dbReference type="FunFam" id="3.30.160.60:FF:000065">
    <property type="entry name" value="B-cell CLL/lymphoma 6, member B"/>
    <property type="match status" value="1"/>
</dbReference>
<dbReference type="InterPro" id="IPR059059">
    <property type="entry name" value="Znf-C2H2_7th_ZNF462"/>
</dbReference>
<keyword evidence="4 7" id="KW-0863">Zinc-finger</keyword>
<dbReference type="SUPFAM" id="SSF57667">
    <property type="entry name" value="beta-beta-alpha zinc fingers"/>
    <property type="match status" value="4"/>
</dbReference>
<feature type="domain" description="C2H2-type" evidence="10">
    <location>
        <begin position="1231"/>
        <end position="1258"/>
    </location>
</feature>
<feature type="domain" description="C2H2-type" evidence="10">
    <location>
        <begin position="466"/>
        <end position="488"/>
    </location>
</feature>
<keyword evidence="11" id="KW-1185">Reference proteome</keyword>
<dbReference type="OrthoDB" id="6161552at2759"/>
<dbReference type="InterPro" id="IPR013087">
    <property type="entry name" value="Znf_C2H2_type"/>
</dbReference>
<feature type="region of interest" description="Disordered" evidence="9">
    <location>
        <begin position="500"/>
        <end position="532"/>
    </location>
</feature>
<accession>A0A1S3I145</accession>
<evidence type="ECO:0000256" key="1">
    <source>
        <dbReference type="ARBA" id="ARBA00004123"/>
    </source>
</evidence>
<feature type="domain" description="C2H2-type" evidence="10">
    <location>
        <begin position="96"/>
        <end position="124"/>
    </location>
</feature>
<feature type="domain" description="C2H2-type" evidence="10">
    <location>
        <begin position="1086"/>
        <end position="1114"/>
    </location>
</feature>
<protein>
    <submittedName>
        <fullName evidence="12">Uncharacterized protein LOC106160035</fullName>
    </submittedName>
</protein>
<dbReference type="KEGG" id="lak:106160035"/>
<dbReference type="GO" id="GO:0032502">
    <property type="term" value="P:developmental process"/>
    <property type="evidence" value="ECO:0007669"/>
    <property type="project" value="UniProtKB-ARBA"/>
</dbReference>
<feature type="region of interest" description="Disordered" evidence="9">
    <location>
        <begin position="696"/>
        <end position="717"/>
    </location>
</feature>
<dbReference type="GO" id="GO:0005634">
    <property type="term" value="C:nucleus"/>
    <property type="evidence" value="ECO:0007669"/>
    <property type="project" value="UniProtKB-SubCell"/>
</dbReference>
<dbReference type="PROSITE" id="PS50157">
    <property type="entry name" value="ZINC_FINGER_C2H2_2"/>
    <property type="match status" value="13"/>
</dbReference>
<dbReference type="Proteomes" id="UP000085678">
    <property type="component" value="Unplaced"/>
</dbReference>
<dbReference type="PANTHER" id="PTHR24394:SF29">
    <property type="entry name" value="MYONEURIN"/>
    <property type="match status" value="1"/>
</dbReference>
<evidence type="ECO:0000256" key="8">
    <source>
        <dbReference type="SAM" id="Coils"/>
    </source>
</evidence>
<feature type="compositionally biased region" description="Basic and acidic residues" evidence="9">
    <location>
        <begin position="845"/>
        <end position="861"/>
    </location>
</feature>
<feature type="domain" description="C2H2-type" evidence="10">
    <location>
        <begin position="806"/>
        <end position="828"/>
    </location>
</feature>
<feature type="domain" description="C2H2-type" evidence="10">
    <location>
        <begin position="1143"/>
        <end position="1170"/>
    </location>
</feature>
<feature type="domain" description="C2H2-type" evidence="10">
    <location>
        <begin position="1259"/>
        <end position="1286"/>
    </location>
</feature>